<dbReference type="STRING" id="4232.A0A251T735"/>
<dbReference type="GO" id="GO:0016829">
    <property type="term" value="F:lyase activity"/>
    <property type="evidence" value="ECO:0007669"/>
    <property type="project" value="UniProtKB-KW"/>
</dbReference>
<dbReference type="OMA" id="HIHHINC"/>
<keyword evidence="12" id="KW-1185">Reference proteome</keyword>
<evidence type="ECO:0000256" key="5">
    <source>
        <dbReference type="ARBA" id="ARBA00022801"/>
    </source>
</evidence>
<dbReference type="InterPro" id="IPR012334">
    <property type="entry name" value="Pectin_lyas_fold"/>
</dbReference>
<dbReference type="Pfam" id="PF00295">
    <property type="entry name" value="Glyco_hydro_28"/>
    <property type="match status" value="1"/>
</dbReference>
<dbReference type="InterPro" id="IPR011050">
    <property type="entry name" value="Pectin_lyase_fold/virulence"/>
</dbReference>
<comment type="similarity">
    <text evidence="2 8">Belongs to the glycosyl hydrolase 28 family.</text>
</comment>
<reference evidence="10 12" key="1">
    <citation type="journal article" date="2017" name="Nature">
        <title>The sunflower genome provides insights into oil metabolism, flowering and Asterid evolution.</title>
        <authorList>
            <person name="Badouin H."/>
            <person name="Gouzy J."/>
            <person name="Grassa C.J."/>
            <person name="Murat F."/>
            <person name="Staton S.E."/>
            <person name="Cottret L."/>
            <person name="Lelandais-Briere C."/>
            <person name="Owens G.L."/>
            <person name="Carrere S."/>
            <person name="Mayjonade B."/>
            <person name="Legrand L."/>
            <person name="Gill N."/>
            <person name="Kane N.C."/>
            <person name="Bowers J.E."/>
            <person name="Hubner S."/>
            <person name="Bellec A."/>
            <person name="Berard A."/>
            <person name="Berges H."/>
            <person name="Blanchet N."/>
            <person name="Boniface M.C."/>
            <person name="Brunel D."/>
            <person name="Catrice O."/>
            <person name="Chaidir N."/>
            <person name="Claudel C."/>
            <person name="Donnadieu C."/>
            <person name="Faraut T."/>
            <person name="Fievet G."/>
            <person name="Helmstetter N."/>
            <person name="King M."/>
            <person name="Knapp S.J."/>
            <person name="Lai Z."/>
            <person name="Le Paslier M.C."/>
            <person name="Lippi Y."/>
            <person name="Lorenzon L."/>
            <person name="Mandel J.R."/>
            <person name="Marage G."/>
            <person name="Marchand G."/>
            <person name="Marquand E."/>
            <person name="Bret-Mestries E."/>
            <person name="Morien E."/>
            <person name="Nambeesan S."/>
            <person name="Nguyen T."/>
            <person name="Pegot-Espagnet P."/>
            <person name="Pouilly N."/>
            <person name="Raftis F."/>
            <person name="Sallet E."/>
            <person name="Schiex T."/>
            <person name="Thomas J."/>
            <person name="Vandecasteele C."/>
            <person name="Vares D."/>
            <person name="Vear F."/>
            <person name="Vautrin S."/>
            <person name="Crespi M."/>
            <person name="Mangin B."/>
            <person name="Burke J.M."/>
            <person name="Salse J."/>
            <person name="Munos S."/>
            <person name="Vincourt P."/>
            <person name="Rieseberg L.H."/>
            <person name="Langlade N.B."/>
        </authorList>
    </citation>
    <scope>NUCLEOTIDE SEQUENCE [LARGE SCALE GENOMIC DNA]</scope>
    <source>
        <strain evidence="12">cv. SF193</strain>
        <tissue evidence="10">Leaves</tissue>
    </source>
</reference>
<dbReference type="SMART" id="SM00710">
    <property type="entry name" value="PbH1"/>
    <property type="match status" value="6"/>
</dbReference>
<feature type="chain" id="PRO_5041059927" evidence="9">
    <location>
        <begin position="28"/>
        <end position="445"/>
    </location>
</feature>
<evidence type="ECO:0000256" key="9">
    <source>
        <dbReference type="SAM" id="SignalP"/>
    </source>
</evidence>
<dbReference type="EMBL" id="CM007901">
    <property type="protein sequence ID" value="OTG06336.1"/>
    <property type="molecule type" value="Genomic_DNA"/>
</dbReference>
<evidence type="ECO:0000256" key="7">
    <source>
        <dbReference type="ARBA" id="ARBA00023316"/>
    </source>
</evidence>
<dbReference type="FunCoup" id="A0A251T735">
    <property type="interactions" value="44"/>
</dbReference>
<evidence type="ECO:0000256" key="4">
    <source>
        <dbReference type="ARBA" id="ARBA00022525"/>
    </source>
</evidence>
<evidence type="ECO:0000256" key="8">
    <source>
        <dbReference type="RuleBase" id="RU361169"/>
    </source>
</evidence>
<dbReference type="EMBL" id="MNCJ02000327">
    <property type="protein sequence ID" value="KAF5779796.1"/>
    <property type="molecule type" value="Genomic_DNA"/>
</dbReference>
<evidence type="ECO:0000256" key="2">
    <source>
        <dbReference type="ARBA" id="ARBA00008834"/>
    </source>
</evidence>
<keyword evidence="5 8" id="KW-0378">Hydrolase</keyword>
<accession>A0A251T735</accession>
<keyword evidence="9" id="KW-0732">Signal</keyword>
<dbReference type="InterPro" id="IPR006626">
    <property type="entry name" value="PbH1"/>
</dbReference>
<dbReference type="GO" id="GO:0060773">
    <property type="term" value="P:flower phyllotactic patterning"/>
    <property type="evidence" value="ECO:0007669"/>
    <property type="project" value="EnsemblPlants"/>
</dbReference>
<evidence type="ECO:0000256" key="3">
    <source>
        <dbReference type="ARBA" id="ARBA00022512"/>
    </source>
</evidence>
<evidence type="ECO:0000313" key="12">
    <source>
        <dbReference type="Proteomes" id="UP000215914"/>
    </source>
</evidence>
<keyword evidence="11" id="KW-0456">Lyase</keyword>
<protein>
    <submittedName>
        <fullName evidence="10">Polygalacturonase</fullName>
        <ecNumber evidence="10">3.2.1.15</ecNumber>
    </submittedName>
    <submittedName>
        <fullName evidence="11">Putative pectin lyase-like superfamily protein</fullName>
    </submittedName>
</protein>
<reference evidence="10" key="3">
    <citation type="submission" date="2020-06" db="EMBL/GenBank/DDBJ databases">
        <title>Helianthus annuus Genome sequencing and assembly Release 2.</title>
        <authorList>
            <person name="Gouzy J."/>
            <person name="Langlade N."/>
            <person name="Munos S."/>
        </authorList>
    </citation>
    <scope>NUCLEOTIDE SEQUENCE</scope>
    <source>
        <tissue evidence="10">Leaves</tissue>
    </source>
</reference>
<dbReference type="GO" id="GO:0009826">
    <property type="term" value="P:unidimensional cell growth"/>
    <property type="evidence" value="ECO:0007669"/>
    <property type="project" value="EnsemblPlants"/>
</dbReference>
<dbReference type="GO" id="GO:0048046">
    <property type="term" value="C:apoplast"/>
    <property type="evidence" value="ECO:0007669"/>
    <property type="project" value="EnsemblPlants"/>
</dbReference>
<organism evidence="11 12">
    <name type="scientific">Helianthus annuus</name>
    <name type="common">Common sunflower</name>
    <dbReference type="NCBI Taxonomy" id="4232"/>
    <lineage>
        <taxon>Eukaryota</taxon>
        <taxon>Viridiplantae</taxon>
        <taxon>Streptophyta</taxon>
        <taxon>Embryophyta</taxon>
        <taxon>Tracheophyta</taxon>
        <taxon>Spermatophyta</taxon>
        <taxon>Magnoliopsida</taxon>
        <taxon>eudicotyledons</taxon>
        <taxon>Gunneridae</taxon>
        <taxon>Pentapetalae</taxon>
        <taxon>asterids</taxon>
        <taxon>campanulids</taxon>
        <taxon>Asterales</taxon>
        <taxon>Asteraceae</taxon>
        <taxon>Asteroideae</taxon>
        <taxon>Heliantheae alliance</taxon>
        <taxon>Heliantheae</taxon>
        <taxon>Helianthus</taxon>
    </lineage>
</organism>
<name>A0A251T735_HELAN</name>
<dbReference type="Gramene" id="mRNA:HanXRQr2_Chr12g0563691">
    <property type="protein sequence ID" value="mRNA:HanXRQr2_Chr12g0563691"/>
    <property type="gene ID" value="HanXRQr2_Chr12g0563691"/>
</dbReference>
<dbReference type="InParanoid" id="A0A251T735"/>
<reference evidence="11" key="2">
    <citation type="submission" date="2017-02" db="EMBL/GenBank/DDBJ databases">
        <title>Sunflower complete genome.</title>
        <authorList>
            <person name="Langlade N."/>
            <person name="Munos S."/>
        </authorList>
    </citation>
    <scope>NUCLEOTIDE SEQUENCE [LARGE SCALE GENOMIC DNA]</scope>
    <source>
        <tissue evidence="11">Leaves</tissue>
    </source>
</reference>
<keyword evidence="4" id="KW-0964">Secreted</keyword>
<dbReference type="GO" id="GO:0052546">
    <property type="term" value="P:cell wall pectin metabolic process"/>
    <property type="evidence" value="ECO:0007669"/>
    <property type="project" value="EnsemblPlants"/>
</dbReference>
<dbReference type="AlphaFoldDB" id="A0A251T735"/>
<evidence type="ECO:0000313" key="11">
    <source>
        <dbReference type="EMBL" id="OTG06336.1"/>
    </source>
</evidence>
<evidence type="ECO:0000256" key="6">
    <source>
        <dbReference type="ARBA" id="ARBA00023295"/>
    </source>
</evidence>
<keyword evidence="7" id="KW-0961">Cell wall biogenesis/degradation</keyword>
<dbReference type="EC" id="3.2.1.15" evidence="10"/>
<dbReference type="InterPro" id="IPR000743">
    <property type="entry name" value="Glyco_hydro_28"/>
</dbReference>
<dbReference type="OrthoDB" id="187139at2759"/>
<dbReference type="GO" id="GO:0045490">
    <property type="term" value="P:pectin catabolic process"/>
    <property type="evidence" value="ECO:0007669"/>
    <property type="project" value="EnsemblPlants"/>
</dbReference>
<sequence length="445" mass="48635">MKPNMKHLCVFLLVLFCPVTVIPSVYGRKFHRSCKKHHNSRYSESCKSTTIFNILSFGAKANGVSDDSKKLVAAWKAACKVGGGTLQIPSDHKFLIKPVTLQGPCMAHVVFQIDGTLLAPSKIGSWSKSNLYQWINFKWVQNITIQGSGAIDGQGYNWWAPIESKQASLDIKPTALRFYASEDIVVRDITIKNSPQVHLKFDNSHGVKVSNVTVLAPGNSPNTDGIHLQNTRDVEILHSNIETGDDCVSIQTGCSNVHIHHINCGPGHGISIGGLGKDKSIACVSDIVVENSNIQDTLYGVRIKTWQGGLGLVKNITFSNIQVANVNFPIVINQYYCDKSFCKNETGSIAIKEVMFDKITGSYSTQPIHLACSKDIPCTEINLSDIQLNPSRRPLEGSQLQQALCYNSYGYSNGQLVPSSVNYCLKKEGGGGSVNQISTLSNELC</sequence>
<proteinExistence type="inferred from homology"/>
<gene>
    <name evidence="11" type="ORF">HannXRQ_Chr12g0383691</name>
    <name evidence="10" type="ORF">HanXRQr2_Chr12g0563691</name>
</gene>
<feature type="signal peptide" evidence="9">
    <location>
        <begin position="1"/>
        <end position="27"/>
    </location>
</feature>
<evidence type="ECO:0000313" key="10">
    <source>
        <dbReference type="EMBL" id="KAF5779796.1"/>
    </source>
</evidence>
<dbReference type="GO" id="GO:0004650">
    <property type="term" value="F:polygalacturonase activity"/>
    <property type="evidence" value="ECO:0007669"/>
    <property type="project" value="UniProtKB-EC"/>
</dbReference>
<evidence type="ECO:0000256" key="1">
    <source>
        <dbReference type="ARBA" id="ARBA00004191"/>
    </source>
</evidence>
<dbReference type="SUPFAM" id="SSF51126">
    <property type="entry name" value="Pectin lyase-like"/>
    <property type="match status" value="1"/>
</dbReference>
<keyword evidence="6 8" id="KW-0326">Glycosidase</keyword>
<keyword evidence="3" id="KW-0134">Cell wall</keyword>
<dbReference type="PANTHER" id="PTHR31375">
    <property type="match status" value="1"/>
</dbReference>
<dbReference type="Proteomes" id="UP000215914">
    <property type="component" value="Chromosome 12"/>
</dbReference>
<comment type="subcellular location">
    <subcellularLocation>
        <location evidence="1">Secreted</location>
        <location evidence="1">Cell wall</location>
    </subcellularLocation>
</comment>
<dbReference type="Gene3D" id="2.160.20.10">
    <property type="entry name" value="Single-stranded right-handed beta-helix, Pectin lyase-like"/>
    <property type="match status" value="1"/>
</dbReference>